<dbReference type="Proteomes" id="UP001163046">
    <property type="component" value="Unassembled WGS sequence"/>
</dbReference>
<protein>
    <submittedName>
        <fullName evidence="2">Uncharacterized protein</fullName>
    </submittedName>
</protein>
<evidence type="ECO:0000256" key="1">
    <source>
        <dbReference type="SAM" id="MobiDB-lite"/>
    </source>
</evidence>
<dbReference type="AlphaFoldDB" id="A0A9X0D7U0"/>
<feature type="region of interest" description="Disordered" evidence="1">
    <location>
        <begin position="1"/>
        <end position="20"/>
    </location>
</feature>
<accession>A0A9X0D7U0</accession>
<dbReference type="EMBL" id="MU825661">
    <property type="protein sequence ID" value="KAJ7388079.1"/>
    <property type="molecule type" value="Genomic_DNA"/>
</dbReference>
<evidence type="ECO:0000313" key="2">
    <source>
        <dbReference type="EMBL" id="KAJ7388079.1"/>
    </source>
</evidence>
<evidence type="ECO:0000313" key="3">
    <source>
        <dbReference type="Proteomes" id="UP001163046"/>
    </source>
</evidence>
<organism evidence="2 3">
    <name type="scientific">Desmophyllum pertusum</name>
    <dbReference type="NCBI Taxonomy" id="174260"/>
    <lineage>
        <taxon>Eukaryota</taxon>
        <taxon>Metazoa</taxon>
        <taxon>Cnidaria</taxon>
        <taxon>Anthozoa</taxon>
        <taxon>Hexacorallia</taxon>
        <taxon>Scleractinia</taxon>
        <taxon>Caryophylliina</taxon>
        <taxon>Caryophylliidae</taxon>
        <taxon>Desmophyllum</taxon>
    </lineage>
</organism>
<proteinExistence type="predicted"/>
<keyword evidence="3" id="KW-1185">Reference proteome</keyword>
<name>A0A9X0D7U0_9CNID</name>
<gene>
    <name evidence="2" type="ORF">OS493_039953</name>
</gene>
<feature type="compositionally biased region" description="Acidic residues" evidence="1">
    <location>
        <begin position="10"/>
        <end position="20"/>
    </location>
</feature>
<sequence length="96" mass="11099">VVTVNLNATEEADDEQTIDVEEEQDEVFFQRKRKLEMLRQEGAIPLEKTFGGLATSRCWRRAVMKVVLKKVERYSSAGDESDASRYMKFQSDDTTF</sequence>
<comment type="caution">
    <text evidence="2">The sequence shown here is derived from an EMBL/GenBank/DDBJ whole genome shotgun (WGS) entry which is preliminary data.</text>
</comment>
<feature type="non-terminal residue" evidence="2">
    <location>
        <position position="1"/>
    </location>
</feature>
<reference evidence="2" key="1">
    <citation type="submission" date="2023-01" db="EMBL/GenBank/DDBJ databases">
        <title>Genome assembly of the deep-sea coral Lophelia pertusa.</title>
        <authorList>
            <person name="Herrera S."/>
            <person name="Cordes E."/>
        </authorList>
    </citation>
    <scope>NUCLEOTIDE SEQUENCE</scope>
    <source>
        <strain evidence="2">USNM1676648</strain>
        <tissue evidence="2">Polyp</tissue>
    </source>
</reference>